<proteinExistence type="predicted"/>
<evidence type="ECO:0000313" key="1">
    <source>
        <dbReference type="EMBL" id="GAA2687075.1"/>
    </source>
</evidence>
<accession>A0ABN3SWK0</accession>
<dbReference type="EMBL" id="BAAARK010000040">
    <property type="protein sequence ID" value="GAA2687075.1"/>
    <property type="molecule type" value="Genomic_DNA"/>
</dbReference>
<dbReference type="Proteomes" id="UP001500994">
    <property type="component" value="Unassembled WGS sequence"/>
</dbReference>
<gene>
    <name evidence="1" type="ORF">GCM10009864_71000</name>
</gene>
<keyword evidence="2" id="KW-1185">Reference proteome</keyword>
<organism evidence="1 2">
    <name type="scientific">Streptomyces lunalinharesii</name>
    <dbReference type="NCBI Taxonomy" id="333384"/>
    <lineage>
        <taxon>Bacteria</taxon>
        <taxon>Bacillati</taxon>
        <taxon>Actinomycetota</taxon>
        <taxon>Actinomycetes</taxon>
        <taxon>Kitasatosporales</taxon>
        <taxon>Streptomycetaceae</taxon>
        <taxon>Streptomyces</taxon>
    </lineage>
</organism>
<evidence type="ECO:0000313" key="2">
    <source>
        <dbReference type="Proteomes" id="UP001500994"/>
    </source>
</evidence>
<reference evidence="1 2" key="1">
    <citation type="journal article" date="2019" name="Int. J. Syst. Evol. Microbiol.">
        <title>The Global Catalogue of Microorganisms (GCM) 10K type strain sequencing project: providing services to taxonomists for standard genome sequencing and annotation.</title>
        <authorList>
            <consortium name="The Broad Institute Genomics Platform"/>
            <consortium name="The Broad Institute Genome Sequencing Center for Infectious Disease"/>
            <person name="Wu L."/>
            <person name="Ma J."/>
        </authorList>
    </citation>
    <scope>NUCLEOTIDE SEQUENCE [LARGE SCALE GENOMIC DNA]</scope>
    <source>
        <strain evidence="1 2">JCM 16374</strain>
    </source>
</reference>
<protein>
    <submittedName>
        <fullName evidence="1">Uncharacterized protein</fullName>
    </submittedName>
</protein>
<name>A0ABN3SWK0_9ACTN</name>
<sequence>MREHGMSADHVVQVAVTANGVAWVDGSRVTTEPNATAAEARAAALRVVAEMAADNQPLQVQASDADGTVWQLLVHADGRVQDAAVAKQREADPTGRDVPEDYAQQTRVIVEACKAGRAGVAAVLARQLADQAAVEHGAAHPYALQAQELHGAALLQDEDASGACEAYVIAARGWSSLDSRAYQEALRRAYACWQRIDDRAGSIWAGEQVVAVIRLGGEATSEMLRAALSRLDGLQAGAVT</sequence>
<comment type="caution">
    <text evidence="1">The sequence shown here is derived from an EMBL/GenBank/DDBJ whole genome shotgun (WGS) entry which is preliminary data.</text>
</comment>